<dbReference type="Pfam" id="PF10006">
    <property type="entry name" value="DUF2249"/>
    <property type="match status" value="1"/>
</dbReference>
<name>A0A5B8M2V3_9MICO</name>
<dbReference type="OrthoDB" id="8451629at2"/>
<accession>A0A5B8M2V3</accession>
<dbReference type="AlphaFoldDB" id="A0A5B8M2V3"/>
<reference evidence="3 4" key="1">
    <citation type="submission" date="2019-07" db="EMBL/GenBank/DDBJ databases">
        <title>Full genome sequence of Humibacter sp. WJ7-1.</title>
        <authorList>
            <person name="Im W.-T."/>
        </authorList>
    </citation>
    <scope>NUCLEOTIDE SEQUENCE [LARGE SCALE GENOMIC DNA]</scope>
    <source>
        <strain evidence="3 4">WJ7-1</strain>
    </source>
</reference>
<evidence type="ECO:0000313" key="3">
    <source>
        <dbReference type="EMBL" id="QDZ14606.1"/>
    </source>
</evidence>
<dbReference type="InterPro" id="IPR018720">
    <property type="entry name" value="DUF2249"/>
</dbReference>
<dbReference type="EMBL" id="CP042305">
    <property type="protein sequence ID" value="QDZ14606.1"/>
    <property type="molecule type" value="Genomic_DNA"/>
</dbReference>
<gene>
    <name evidence="3" type="ORF">FPZ11_07420</name>
</gene>
<protein>
    <submittedName>
        <fullName evidence="3">DUF2249 domain-containing protein</fullName>
    </submittedName>
</protein>
<feature type="region of interest" description="Disordered" evidence="1">
    <location>
        <begin position="1"/>
        <end position="25"/>
    </location>
</feature>
<feature type="domain" description="DUF2249" evidence="2">
    <location>
        <begin position="26"/>
        <end position="94"/>
    </location>
</feature>
<organism evidence="3 4">
    <name type="scientific">Humibacter ginsenosidimutans</name>
    <dbReference type="NCBI Taxonomy" id="2599293"/>
    <lineage>
        <taxon>Bacteria</taxon>
        <taxon>Bacillati</taxon>
        <taxon>Actinomycetota</taxon>
        <taxon>Actinomycetes</taxon>
        <taxon>Micrococcales</taxon>
        <taxon>Microbacteriaceae</taxon>
        <taxon>Humibacter</taxon>
    </lineage>
</organism>
<dbReference type="Proteomes" id="UP000320216">
    <property type="component" value="Chromosome"/>
</dbReference>
<evidence type="ECO:0000313" key="4">
    <source>
        <dbReference type="Proteomes" id="UP000320216"/>
    </source>
</evidence>
<keyword evidence="4" id="KW-1185">Reference proteome</keyword>
<dbReference type="KEGG" id="huw:FPZ11_07420"/>
<proteinExistence type="predicted"/>
<sequence>MSATVALATEREEHPVPDQNDTLGDELDVRAEEPARRHQLIFGRYAALQPGEGFVLVNDHDPKPLYYQFAAEHDGEFTWAYLEEGPQTWRVAIGRPAA</sequence>
<evidence type="ECO:0000259" key="2">
    <source>
        <dbReference type="Pfam" id="PF10006"/>
    </source>
</evidence>
<evidence type="ECO:0000256" key="1">
    <source>
        <dbReference type="SAM" id="MobiDB-lite"/>
    </source>
</evidence>